<dbReference type="InterPro" id="IPR036366">
    <property type="entry name" value="PGBDSf"/>
</dbReference>
<name>A0A366LSY4_9ACTN</name>
<sequence>MTKGVFSARRTLALWAAVSIALAAGAWWLGARVESRSQAAARAAPPPPSVITAPVEFRALVRRTVTRGTVKAQREEIVRVEGEPAEGRPVITGVHVALGRTVREGQALVDVAERPVFVFRGRIPMYRDLTIGAQGRDVRQLQQALARLGYPSWDRPGVFGPRTGAAVLRFYQAKGYTATVPAPTAQPERSPKPSAASAPERDHASTPEAAGVRVGVNEAVFVNRLPARVTAVSAAVRGKADGELLRLAGDRLIVTASLSQEAKRDVRPGDRVEIEDEALGKRYAGRVTTVRERAPATAKRGEDEEPQGDSADEGAYVVTVKTDRSLPLSMRGRDVRVAVKSGGSGRKALVVPLASVVTRADGHAHVTVLASGGAKREVPVELGLAVDGFVELTGSPKLAAGEEVVVGQERPG</sequence>
<dbReference type="Proteomes" id="UP000253303">
    <property type="component" value="Unassembled WGS sequence"/>
</dbReference>
<keyword evidence="5" id="KW-1185">Reference proteome</keyword>
<dbReference type="InterPro" id="IPR002477">
    <property type="entry name" value="Peptidoglycan-bd-like"/>
</dbReference>
<feature type="region of interest" description="Disordered" evidence="1">
    <location>
        <begin position="179"/>
        <end position="210"/>
    </location>
</feature>
<reference evidence="4 5" key="1">
    <citation type="submission" date="2018-06" db="EMBL/GenBank/DDBJ databases">
        <title>Sphaerisporangium craniellae sp. nov., isolated from a marine sponge in the South China Sea.</title>
        <authorList>
            <person name="Li L."/>
        </authorList>
    </citation>
    <scope>NUCLEOTIDE SEQUENCE [LARGE SCALE GENOMIC DNA]</scope>
    <source>
        <strain evidence="4 5">LHW63015</strain>
    </source>
</reference>
<dbReference type="InterPro" id="IPR036365">
    <property type="entry name" value="PGBD-like_sf"/>
</dbReference>
<evidence type="ECO:0000256" key="1">
    <source>
        <dbReference type="SAM" id="MobiDB-lite"/>
    </source>
</evidence>
<feature type="region of interest" description="Disordered" evidence="1">
    <location>
        <begin position="291"/>
        <end position="313"/>
    </location>
</feature>
<evidence type="ECO:0000313" key="4">
    <source>
        <dbReference type="EMBL" id="RBQ17028.1"/>
    </source>
</evidence>
<keyword evidence="2" id="KW-1133">Transmembrane helix</keyword>
<proteinExistence type="predicted"/>
<evidence type="ECO:0000256" key="2">
    <source>
        <dbReference type="SAM" id="Phobius"/>
    </source>
</evidence>
<comment type="caution">
    <text evidence="4">The sequence shown here is derived from an EMBL/GenBank/DDBJ whole genome shotgun (WGS) entry which is preliminary data.</text>
</comment>
<protein>
    <recommendedName>
        <fullName evidence="3">Peptidoglycan binding-like domain-containing protein</fullName>
    </recommendedName>
</protein>
<dbReference type="RefSeq" id="WP_113983477.1">
    <property type="nucleotide sequence ID" value="NZ_QMEY01000013.1"/>
</dbReference>
<dbReference type="Gene3D" id="1.10.101.10">
    <property type="entry name" value="PGBD-like superfamily/PGBD"/>
    <property type="match status" value="1"/>
</dbReference>
<gene>
    <name evidence="4" type="ORF">DP939_26410</name>
</gene>
<organism evidence="4 5">
    <name type="scientific">Spongiactinospora rosea</name>
    <dbReference type="NCBI Taxonomy" id="2248750"/>
    <lineage>
        <taxon>Bacteria</taxon>
        <taxon>Bacillati</taxon>
        <taxon>Actinomycetota</taxon>
        <taxon>Actinomycetes</taxon>
        <taxon>Streptosporangiales</taxon>
        <taxon>Streptosporangiaceae</taxon>
        <taxon>Spongiactinospora</taxon>
    </lineage>
</organism>
<feature type="transmembrane region" description="Helical" evidence="2">
    <location>
        <begin position="12"/>
        <end position="30"/>
    </location>
</feature>
<dbReference type="GO" id="GO:1990281">
    <property type="term" value="C:efflux pump complex"/>
    <property type="evidence" value="ECO:0007669"/>
    <property type="project" value="TreeGrafter"/>
</dbReference>
<dbReference type="AlphaFoldDB" id="A0A366LSY4"/>
<feature type="domain" description="Peptidoglycan binding-like" evidence="3">
    <location>
        <begin position="135"/>
        <end position="179"/>
    </location>
</feature>
<dbReference type="EMBL" id="QMEY01000013">
    <property type="protein sequence ID" value="RBQ17028.1"/>
    <property type="molecule type" value="Genomic_DNA"/>
</dbReference>
<evidence type="ECO:0000259" key="3">
    <source>
        <dbReference type="Pfam" id="PF01471"/>
    </source>
</evidence>
<keyword evidence="2" id="KW-0472">Membrane</keyword>
<evidence type="ECO:0000313" key="5">
    <source>
        <dbReference type="Proteomes" id="UP000253303"/>
    </source>
</evidence>
<dbReference type="OrthoDB" id="3268648at2"/>
<dbReference type="Gene3D" id="2.40.420.20">
    <property type="match status" value="1"/>
</dbReference>
<dbReference type="PANTHER" id="PTHR30469">
    <property type="entry name" value="MULTIDRUG RESISTANCE PROTEIN MDTA"/>
    <property type="match status" value="1"/>
</dbReference>
<feature type="compositionally biased region" description="Acidic residues" evidence="1">
    <location>
        <begin position="303"/>
        <end position="312"/>
    </location>
</feature>
<accession>A0A366LSY4</accession>
<dbReference type="SUPFAM" id="SSF47090">
    <property type="entry name" value="PGBD-like"/>
    <property type="match status" value="1"/>
</dbReference>
<dbReference type="Pfam" id="PF01471">
    <property type="entry name" value="PG_binding_1"/>
    <property type="match status" value="1"/>
</dbReference>
<dbReference type="GO" id="GO:0015562">
    <property type="term" value="F:efflux transmembrane transporter activity"/>
    <property type="evidence" value="ECO:0007669"/>
    <property type="project" value="TreeGrafter"/>
</dbReference>
<feature type="compositionally biased region" description="Basic and acidic residues" evidence="1">
    <location>
        <begin position="291"/>
        <end position="302"/>
    </location>
</feature>
<keyword evidence="2" id="KW-0812">Transmembrane</keyword>